<name>A0A4U6V1A4_SETVI</name>
<gene>
    <name evidence="1" type="ORF">SEVIR_4G143400v2</name>
</gene>
<proteinExistence type="predicted"/>
<dbReference type="EMBL" id="CM016555">
    <property type="protein sequence ID" value="TKW21775.1"/>
    <property type="molecule type" value="Genomic_DNA"/>
</dbReference>
<protein>
    <submittedName>
        <fullName evidence="1">Uncharacterized protein</fullName>
    </submittedName>
</protein>
<dbReference type="Gramene" id="TKW21775">
    <property type="protein sequence ID" value="TKW21775"/>
    <property type="gene ID" value="SEVIR_4G143400v2"/>
</dbReference>
<sequence>MKELESPLPQSRTGSPLVDLVPCRLRIDVLQVPHFCRAARSSWPSNWWARPRRLKRNLGASMSRASTTLRCHSSVSGQNWKSSSVLPCSVLTWQHKPEISFSCWNGKPLPMYEQPPLHHLRQGAKGGIDHQT</sequence>
<evidence type="ECO:0000313" key="2">
    <source>
        <dbReference type="Proteomes" id="UP000298652"/>
    </source>
</evidence>
<dbReference type="Proteomes" id="UP000298652">
    <property type="component" value="Chromosome 4"/>
</dbReference>
<keyword evidence="2" id="KW-1185">Reference proteome</keyword>
<evidence type="ECO:0000313" key="1">
    <source>
        <dbReference type="EMBL" id="TKW21775.1"/>
    </source>
</evidence>
<organism evidence="1 2">
    <name type="scientific">Setaria viridis</name>
    <name type="common">Green bristlegrass</name>
    <name type="synonym">Setaria italica subsp. viridis</name>
    <dbReference type="NCBI Taxonomy" id="4556"/>
    <lineage>
        <taxon>Eukaryota</taxon>
        <taxon>Viridiplantae</taxon>
        <taxon>Streptophyta</taxon>
        <taxon>Embryophyta</taxon>
        <taxon>Tracheophyta</taxon>
        <taxon>Spermatophyta</taxon>
        <taxon>Magnoliopsida</taxon>
        <taxon>Liliopsida</taxon>
        <taxon>Poales</taxon>
        <taxon>Poaceae</taxon>
        <taxon>PACMAD clade</taxon>
        <taxon>Panicoideae</taxon>
        <taxon>Panicodae</taxon>
        <taxon>Paniceae</taxon>
        <taxon>Cenchrinae</taxon>
        <taxon>Setaria</taxon>
    </lineage>
</organism>
<reference evidence="1" key="1">
    <citation type="submission" date="2019-03" db="EMBL/GenBank/DDBJ databases">
        <title>WGS assembly of Setaria viridis.</title>
        <authorList>
            <person name="Huang P."/>
            <person name="Jenkins J."/>
            <person name="Grimwood J."/>
            <person name="Barry K."/>
            <person name="Healey A."/>
            <person name="Mamidi S."/>
            <person name="Sreedasyam A."/>
            <person name="Shu S."/>
            <person name="Feldman M."/>
            <person name="Wu J."/>
            <person name="Yu Y."/>
            <person name="Chen C."/>
            <person name="Johnson J."/>
            <person name="Rokhsar D."/>
            <person name="Baxter I."/>
            <person name="Schmutz J."/>
            <person name="Brutnell T."/>
            <person name="Kellogg E."/>
        </authorList>
    </citation>
    <scope>NUCLEOTIDE SEQUENCE [LARGE SCALE GENOMIC DNA]</scope>
</reference>
<dbReference type="AlphaFoldDB" id="A0A4U6V1A4"/>
<accession>A0A4U6V1A4</accession>